<evidence type="ECO:0000313" key="11">
    <source>
        <dbReference type="Proteomes" id="UP000199109"/>
    </source>
</evidence>
<keyword evidence="11" id="KW-1185">Reference proteome</keyword>
<dbReference type="GO" id="GO:0046654">
    <property type="term" value="P:tetrahydrofolate biosynthetic process"/>
    <property type="evidence" value="ECO:0007669"/>
    <property type="project" value="UniProtKB-UniPathway"/>
</dbReference>
<keyword evidence="4 8" id="KW-0554">One-carbon metabolism</keyword>
<evidence type="ECO:0000256" key="8">
    <source>
        <dbReference type="PIRNR" id="PIRNR000194"/>
    </source>
</evidence>
<dbReference type="GO" id="GO:0006730">
    <property type="term" value="P:one-carbon metabolic process"/>
    <property type="evidence" value="ECO:0007669"/>
    <property type="project" value="UniProtKB-KW"/>
</dbReference>
<comment type="catalytic activity">
    <reaction evidence="8">
        <text>(6S)-5,6,7,8-tetrahydrofolate + NADP(+) = 7,8-dihydrofolate + NADPH + H(+)</text>
        <dbReference type="Rhea" id="RHEA:15009"/>
        <dbReference type="ChEBI" id="CHEBI:15378"/>
        <dbReference type="ChEBI" id="CHEBI:57451"/>
        <dbReference type="ChEBI" id="CHEBI:57453"/>
        <dbReference type="ChEBI" id="CHEBI:57783"/>
        <dbReference type="ChEBI" id="CHEBI:58349"/>
        <dbReference type="EC" id="1.5.1.3"/>
    </reaction>
</comment>
<dbReference type="PRINTS" id="PR00070">
    <property type="entry name" value="DHFR"/>
</dbReference>
<evidence type="ECO:0000256" key="3">
    <source>
        <dbReference type="ARBA" id="ARBA00012856"/>
    </source>
</evidence>
<evidence type="ECO:0000259" key="9">
    <source>
        <dbReference type="PROSITE" id="PS51330"/>
    </source>
</evidence>
<dbReference type="CDD" id="cd00209">
    <property type="entry name" value="DHFR"/>
    <property type="match status" value="1"/>
</dbReference>
<dbReference type="STRING" id="641691.SAMN05421636_108288"/>
<dbReference type="SUPFAM" id="SSF53597">
    <property type="entry name" value="Dihydrofolate reductase-like"/>
    <property type="match status" value="1"/>
</dbReference>
<evidence type="ECO:0000256" key="7">
    <source>
        <dbReference type="ARBA" id="ARBA00025067"/>
    </source>
</evidence>
<dbReference type="GO" id="GO:0046655">
    <property type="term" value="P:folic acid metabolic process"/>
    <property type="evidence" value="ECO:0007669"/>
    <property type="project" value="TreeGrafter"/>
</dbReference>
<dbReference type="AlphaFoldDB" id="A0A1G7GU30"/>
<evidence type="ECO:0000313" key="10">
    <source>
        <dbReference type="EMBL" id="SDE91611.1"/>
    </source>
</evidence>
<comment type="similarity">
    <text evidence="2 8">Belongs to the dihydrofolate reductase family.</text>
</comment>
<evidence type="ECO:0000256" key="5">
    <source>
        <dbReference type="ARBA" id="ARBA00022857"/>
    </source>
</evidence>
<name>A0A1G7GU30_9FLAO</name>
<accession>A0A1G7GU30</accession>
<dbReference type="EC" id="1.5.1.3" evidence="3 8"/>
<comment type="function">
    <text evidence="7 8">Key enzyme in folate metabolism. Catalyzes an essential reaction for de novo glycine and purine synthesis, and for DNA precursor synthesis.</text>
</comment>
<organism evidence="10 11">
    <name type="scientific">Pricia antarctica</name>
    <dbReference type="NCBI Taxonomy" id="641691"/>
    <lineage>
        <taxon>Bacteria</taxon>
        <taxon>Pseudomonadati</taxon>
        <taxon>Bacteroidota</taxon>
        <taxon>Flavobacteriia</taxon>
        <taxon>Flavobacteriales</taxon>
        <taxon>Flavobacteriaceae</taxon>
        <taxon>Pricia</taxon>
    </lineage>
</organism>
<dbReference type="OrthoDB" id="9804315at2"/>
<dbReference type="PANTHER" id="PTHR48069:SF3">
    <property type="entry name" value="DIHYDROFOLATE REDUCTASE"/>
    <property type="match status" value="1"/>
</dbReference>
<keyword evidence="5 8" id="KW-0521">NADP</keyword>
<comment type="pathway">
    <text evidence="1 8">Cofactor biosynthesis; tetrahydrofolate biosynthesis; 5,6,7,8-tetrahydrofolate from 7,8-dihydrofolate: step 1/1.</text>
</comment>
<dbReference type="GO" id="GO:0004146">
    <property type="term" value="F:dihydrofolate reductase activity"/>
    <property type="evidence" value="ECO:0007669"/>
    <property type="project" value="UniProtKB-EC"/>
</dbReference>
<dbReference type="InterPro" id="IPR001796">
    <property type="entry name" value="DHFR_dom"/>
</dbReference>
<dbReference type="GO" id="GO:0050661">
    <property type="term" value="F:NADP binding"/>
    <property type="evidence" value="ECO:0007669"/>
    <property type="project" value="InterPro"/>
</dbReference>
<dbReference type="Pfam" id="PF00186">
    <property type="entry name" value="DHFR_1"/>
    <property type="match status" value="1"/>
</dbReference>
<evidence type="ECO:0000256" key="2">
    <source>
        <dbReference type="ARBA" id="ARBA00009539"/>
    </source>
</evidence>
<dbReference type="EMBL" id="FNAO01000008">
    <property type="protein sequence ID" value="SDE91611.1"/>
    <property type="molecule type" value="Genomic_DNA"/>
</dbReference>
<dbReference type="Gene3D" id="3.40.430.10">
    <property type="entry name" value="Dihydrofolate Reductase, subunit A"/>
    <property type="match status" value="1"/>
</dbReference>
<dbReference type="Proteomes" id="UP000199109">
    <property type="component" value="Unassembled WGS sequence"/>
</dbReference>
<dbReference type="RefSeq" id="WP_091872124.1">
    <property type="nucleotide sequence ID" value="NZ_FNAO01000008.1"/>
</dbReference>
<reference evidence="10 11" key="1">
    <citation type="submission" date="2016-10" db="EMBL/GenBank/DDBJ databases">
        <authorList>
            <person name="de Groot N.N."/>
        </authorList>
    </citation>
    <scope>NUCLEOTIDE SEQUENCE [LARGE SCALE GENOMIC DNA]</scope>
    <source>
        <strain evidence="10 11">DSM 23421</strain>
    </source>
</reference>
<evidence type="ECO:0000256" key="6">
    <source>
        <dbReference type="ARBA" id="ARBA00023002"/>
    </source>
</evidence>
<dbReference type="UniPathway" id="UPA00077">
    <property type="reaction ID" value="UER00158"/>
</dbReference>
<dbReference type="PIRSF" id="PIRSF000194">
    <property type="entry name" value="DHFR"/>
    <property type="match status" value="1"/>
</dbReference>
<gene>
    <name evidence="10" type="ORF">SAMN05421636_108288</name>
</gene>
<evidence type="ECO:0000256" key="4">
    <source>
        <dbReference type="ARBA" id="ARBA00022563"/>
    </source>
</evidence>
<keyword evidence="6 8" id="KW-0560">Oxidoreductase</keyword>
<dbReference type="PANTHER" id="PTHR48069">
    <property type="entry name" value="DIHYDROFOLATE REDUCTASE"/>
    <property type="match status" value="1"/>
</dbReference>
<sequence>MNTICMIAAAGENNALAKDGNLPWHLPDDFKRFKKLTLGHQIIMGRKTFDGFDKPLPDRTHIIVTRDTEYTVDFEDCIVVHSLEDALDLVKTDALSFIIGGGEIYKQGEKFANKIELTRIHYTFEGADTFFPEIDEADWELIEEQYHPEDDHHTYAFSYLTYLKK</sequence>
<proteinExistence type="inferred from homology"/>
<dbReference type="InterPro" id="IPR012259">
    <property type="entry name" value="DHFR"/>
</dbReference>
<dbReference type="InterPro" id="IPR024072">
    <property type="entry name" value="DHFR-like_dom_sf"/>
</dbReference>
<dbReference type="GO" id="GO:0046452">
    <property type="term" value="P:dihydrofolate metabolic process"/>
    <property type="evidence" value="ECO:0007669"/>
    <property type="project" value="TreeGrafter"/>
</dbReference>
<protein>
    <recommendedName>
        <fullName evidence="3 8">Dihydrofolate reductase</fullName>
        <ecNumber evidence="3 8">1.5.1.3</ecNumber>
    </recommendedName>
</protein>
<evidence type="ECO:0000256" key="1">
    <source>
        <dbReference type="ARBA" id="ARBA00004903"/>
    </source>
</evidence>
<dbReference type="PROSITE" id="PS51330">
    <property type="entry name" value="DHFR_2"/>
    <property type="match status" value="1"/>
</dbReference>
<feature type="domain" description="DHFR" evidence="9">
    <location>
        <begin position="3"/>
        <end position="164"/>
    </location>
</feature>
<dbReference type="GO" id="GO:0005829">
    <property type="term" value="C:cytosol"/>
    <property type="evidence" value="ECO:0007669"/>
    <property type="project" value="TreeGrafter"/>
</dbReference>